<dbReference type="EnsemblMetazoa" id="ASIC018652-RA">
    <property type="protein sequence ID" value="ASIC018652-PA"/>
    <property type="gene ID" value="ASIC018652"/>
</dbReference>
<dbReference type="OrthoDB" id="10266080at2759"/>
<evidence type="ECO:0000256" key="1">
    <source>
        <dbReference type="SAM" id="MobiDB-lite"/>
    </source>
</evidence>
<accession>A0A084WJI4</accession>
<evidence type="ECO:0000313" key="4">
    <source>
        <dbReference type="EnsemblMetazoa" id="ASIC018652-PA"/>
    </source>
</evidence>
<feature type="compositionally biased region" description="Polar residues" evidence="1">
    <location>
        <begin position="85"/>
        <end position="94"/>
    </location>
</feature>
<dbReference type="InterPro" id="IPR043153">
    <property type="entry name" value="DENN_C"/>
</dbReference>
<feature type="domain" description="UDENN" evidence="2">
    <location>
        <begin position="267"/>
        <end position="636"/>
    </location>
</feature>
<dbReference type="Pfam" id="PF02141">
    <property type="entry name" value="DENN"/>
    <property type="match status" value="1"/>
</dbReference>
<reference evidence="3 5" key="1">
    <citation type="journal article" date="2014" name="BMC Genomics">
        <title>Genome sequence of Anopheles sinensis provides insight into genetics basis of mosquito competence for malaria parasites.</title>
        <authorList>
            <person name="Zhou D."/>
            <person name="Zhang D."/>
            <person name="Ding G."/>
            <person name="Shi L."/>
            <person name="Hou Q."/>
            <person name="Ye Y."/>
            <person name="Xu Y."/>
            <person name="Zhou H."/>
            <person name="Xiong C."/>
            <person name="Li S."/>
            <person name="Yu J."/>
            <person name="Hong S."/>
            <person name="Yu X."/>
            <person name="Zou P."/>
            <person name="Chen C."/>
            <person name="Chang X."/>
            <person name="Wang W."/>
            <person name="Lv Y."/>
            <person name="Sun Y."/>
            <person name="Ma L."/>
            <person name="Shen B."/>
            <person name="Zhu C."/>
        </authorList>
    </citation>
    <scope>NUCLEOTIDE SEQUENCE [LARGE SCALE GENOMIC DNA]</scope>
</reference>
<protein>
    <submittedName>
        <fullName evidence="3">AGAP005212-PA-like protein</fullName>
    </submittedName>
    <submittedName>
        <fullName evidence="4">UDENN domain-containing protein</fullName>
    </submittedName>
</protein>
<name>A0A084WJI4_ANOSI</name>
<sequence length="696" mass="79659">MSNQSAETIGAQDGGNSRVQKITEKFETLITSQKQKQQVVTSPQLDSMHKSPAKRTGFERGDQRFSVPPPRELDARRGIKRSQAFRRSTSQTGTMNGGSAPPSNASNLQLIHSESIREALNKPLPEGPPPEKPPRFVGQEKRTRDTLYGEHDSEHYEDVNMFIQVAFQEPENVLAHESPTREQISLRQPVSEEHRKRIRRLSRCAELNCYTQQYGTIRAYDVVEKRDTGTVDVQDKKTPDTKGLIEHYNKLCTVENAVIPAAQSLYNYCIVVGYDIMQNKPYVKSKYPPQKSLHKMIEVFVYPDNGALIRGSDQEYCIIITDYPQRLYGFCRRVLPESSEFCIPLTYCFVTKHNEPTVFYKLLECIESQHGNGRVPEQLMEQFYNQKLPLAGEKMSLTLPTCLVTHSPLRQKPFAPFTLTISRPKDLRLEKTELYDIFKCLGPDGLIEVFESLLLEKMVILFSEHLSLLASCVQGLLLILYPFQWQHILITIIPDHLQQMLEAPVPMLAGTLQPVPEQVWKSGEACYVNLDKRTVRTTKKEQFSILPSELKKPLRVSLELVKAFEDSKGLASVLIGGAFIRFFVELFSNLDTYSYEKSQFLNRFDNPETKLFLNCFLETVMFADFLENWHASKVLTNGSHSADSFDYSLFNSKITEKSQNKYWHTASFDEIIANSKLIERKGKTFMAKVKNLMKKS</sequence>
<dbReference type="STRING" id="74873.A0A084WJI4"/>
<dbReference type="VEuPathDB" id="VectorBase:ASIS017224"/>
<dbReference type="EMBL" id="KE525348">
    <property type="protein sequence ID" value="KFB50378.1"/>
    <property type="molecule type" value="Genomic_DNA"/>
</dbReference>
<dbReference type="Gene3D" id="3.40.50.11500">
    <property type="match status" value="1"/>
</dbReference>
<dbReference type="VEuPathDB" id="VectorBase:ASIC018652"/>
<organism evidence="3">
    <name type="scientific">Anopheles sinensis</name>
    <name type="common">Mosquito</name>
    <dbReference type="NCBI Taxonomy" id="74873"/>
    <lineage>
        <taxon>Eukaryota</taxon>
        <taxon>Metazoa</taxon>
        <taxon>Ecdysozoa</taxon>
        <taxon>Arthropoda</taxon>
        <taxon>Hexapoda</taxon>
        <taxon>Insecta</taxon>
        <taxon>Pterygota</taxon>
        <taxon>Neoptera</taxon>
        <taxon>Endopterygota</taxon>
        <taxon>Diptera</taxon>
        <taxon>Nematocera</taxon>
        <taxon>Culicoidea</taxon>
        <taxon>Culicidae</taxon>
        <taxon>Anophelinae</taxon>
        <taxon>Anopheles</taxon>
    </lineage>
</organism>
<feature type="region of interest" description="Disordered" evidence="1">
    <location>
        <begin position="31"/>
        <end position="106"/>
    </location>
</feature>
<dbReference type="InterPro" id="IPR037516">
    <property type="entry name" value="Tripartite_DENN"/>
</dbReference>
<dbReference type="PANTHER" id="PTHR15288">
    <property type="entry name" value="DENN DOMAIN-CONTAINING PROTEIN 2"/>
    <property type="match status" value="1"/>
</dbReference>
<evidence type="ECO:0000313" key="5">
    <source>
        <dbReference type="Proteomes" id="UP000030765"/>
    </source>
</evidence>
<dbReference type="EMBL" id="ATLV01024035">
    <property type="status" value="NOT_ANNOTATED_CDS"/>
    <property type="molecule type" value="Genomic_DNA"/>
</dbReference>
<dbReference type="PROSITE" id="PS50211">
    <property type="entry name" value="DENN"/>
    <property type="match status" value="1"/>
</dbReference>
<gene>
    <name evidence="3" type="ORF">ZHAS_00018652</name>
</gene>
<dbReference type="Gene3D" id="3.30.450.200">
    <property type="match status" value="1"/>
</dbReference>
<dbReference type="AlphaFoldDB" id="A0A084WJI4"/>
<dbReference type="PANTHER" id="PTHR15288:SF0">
    <property type="entry name" value="UDENN DOMAIN-CONTAINING PROTEIN"/>
    <property type="match status" value="1"/>
</dbReference>
<feature type="compositionally biased region" description="Polar residues" evidence="1">
    <location>
        <begin position="31"/>
        <end position="45"/>
    </location>
</feature>
<dbReference type="InterPro" id="IPR001194">
    <property type="entry name" value="cDENN_dom"/>
</dbReference>
<proteinExistence type="predicted"/>
<dbReference type="InterPro" id="IPR051942">
    <property type="entry name" value="DENN_domain_containing_2"/>
</dbReference>
<dbReference type="Proteomes" id="UP000030765">
    <property type="component" value="Unassembled WGS sequence"/>
</dbReference>
<keyword evidence="5" id="KW-1185">Reference proteome</keyword>
<reference evidence="4" key="2">
    <citation type="submission" date="2020-05" db="UniProtKB">
        <authorList>
            <consortium name="EnsemblMetazoa"/>
        </authorList>
    </citation>
    <scope>IDENTIFICATION</scope>
</reference>
<dbReference type="SMART" id="SM00799">
    <property type="entry name" value="DENN"/>
    <property type="match status" value="1"/>
</dbReference>
<evidence type="ECO:0000313" key="3">
    <source>
        <dbReference type="EMBL" id="KFB50378.1"/>
    </source>
</evidence>
<feature type="region of interest" description="Disordered" evidence="1">
    <location>
        <begin position="120"/>
        <end position="143"/>
    </location>
</feature>
<evidence type="ECO:0000259" key="2">
    <source>
        <dbReference type="PROSITE" id="PS50211"/>
    </source>
</evidence>
<dbReference type="OMA" id="ECIESQH"/>
<feature type="compositionally biased region" description="Basic and acidic residues" evidence="1">
    <location>
        <begin position="132"/>
        <end position="143"/>
    </location>
</feature>